<dbReference type="AlphaFoldDB" id="A0A8X7XLH2"/>
<feature type="transmembrane region" description="Helical" evidence="1">
    <location>
        <begin position="117"/>
        <end position="142"/>
    </location>
</feature>
<dbReference type="InterPro" id="IPR053069">
    <property type="entry name" value="TVP38/TMEM64"/>
</dbReference>
<keyword evidence="1" id="KW-0812">Transmembrane</keyword>
<dbReference type="EMBL" id="JAATIS010000147">
    <property type="protein sequence ID" value="KAG2470212.1"/>
    <property type="molecule type" value="Genomic_DNA"/>
</dbReference>
<feature type="domain" description="VTT" evidence="2">
    <location>
        <begin position="111"/>
        <end position="227"/>
    </location>
</feature>
<keyword evidence="1" id="KW-1133">Transmembrane helix</keyword>
<evidence type="ECO:0000313" key="3">
    <source>
        <dbReference type="EMBL" id="KAG2470212.1"/>
    </source>
</evidence>
<protein>
    <submittedName>
        <fullName evidence="3">TMM64 protein</fullName>
    </submittedName>
</protein>
<feature type="non-terminal residue" evidence="3">
    <location>
        <position position="1"/>
    </location>
</feature>
<evidence type="ECO:0000256" key="1">
    <source>
        <dbReference type="SAM" id="Phobius"/>
    </source>
</evidence>
<gene>
    <name evidence="3" type="primary">Tmem64</name>
    <name evidence="3" type="ORF">GTO96_0022582</name>
</gene>
<evidence type="ECO:0000313" key="4">
    <source>
        <dbReference type="Proteomes" id="UP000886611"/>
    </source>
</evidence>
<dbReference type="Pfam" id="PF09335">
    <property type="entry name" value="VTT_dom"/>
    <property type="match status" value="1"/>
</dbReference>
<feature type="transmembrane region" description="Helical" evidence="1">
    <location>
        <begin position="290"/>
        <end position="311"/>
    </location>
</feature>
<dbReference type="GO" id="GO:0051480">
    <property type="term" value="P:regulation of cytosolic calcium ion concentration"/>
    <property type="evidence" value="ECO:0007669"/>
    <property type="project" value="TreeGrafter"/>
</dbReference>
<feature type="transmembrane region" description="Helical" evidence="1">
    <location>
        <begin position="56"/>
        <end position="73"/>
    </location>
</feature>
<keyword evidence="4" id="KW-1185">Reference proteome</keyword>
<dbReference type="Proteomes" id="UP000886611">
    <property type="component" value="Unassembled WGS sequence"/>
</dbReference>
<dbReference type="GO" id="GO:0045672">
    <property type="term" value="P:positive regulation of osteoclast differentiation"/>
    <property type="evidence" value="ECO:0007669"/>
    <property type="project" value="TreeGrafter"/>
</dbReference>
<dbReference type="PANTHER" id="PTHR46593:SF1">
    <property type="entry name" value="TRANSMEMBRANE PROTEIN 64"/>
    <property type="match status" value="1"/>
</dbReference>
<feature type="transmembrane region" description="Helical" evidence="1">
    <location>
        <begin position="93"/>
        <end position="111"/>
    </location>
</feature>
<name>A0A8X7XLH2_POLSE</name>
<dbReference type="InterPro" id="IPR032816">
    <property type="entry name" value="VTT_dom"/>
</dbReference>
<proteinExistence type="predicted"/>
<evidence type="ECO:0000259" key="2">
    <source>
        <dbReference type="Pfam" id="PF09335"/>
    </source>
</evidence>
<dbReference type="GO" id="GO:0005783">
    <property type="term" value="C:endoplasmic reticulum"/>
    <property type="evidence" value="ECO:0007669"/>
    <property type="project" value="TreeGrafter"/>
</dbReference>
<comment type="caution">
    <text evidence="3">The sequence shown here is derived from an EMBL/GenBank/DDBJ whole genome shotgun (WGS) entry which is preliminary data.</text>
</comment>
<dbReference type="PANTHER" id="PTHR46593">
    <property type="entry name" value="TRANSMEMBRANE PROTEIN 64"/>
    <property type="match status" value="1"/>
</dbReference>
<organism evidence="3 4">
    <name type="scientific">Polypterus senegalus</name>
    <name type="common">Senegal bichir</name>
    <dbReference type="NCBI Taxonomy" id="55291"/>
    <lineage>
        <taxon>Eukaryota</taxon>
        <taxon>Metazoa</taxon>
        <taxon>Chordata</taxon>
        <taxon>Craniata</taxon>
        <taxon>Vertebrata</taxon>
        <taxon>Euteleostomi</taxon>
        <taxon>Actinopterygii</taxon>
        <taxon>Polypteriformes</taxon>
        <taxon>Polypteridae</taxon>
        <taxon>Polypterus</taxon>
    </lineage>
</organism>
<reference evidence="3 4" key="1">
    <citation type="journal article" date="2021" name="Cell">
        <title>Tracing the genetic footprints of vertebrate landing in non-teleost ray-finned fishes.</title>
        <authorList>
            <person name="Bi X."/>
            <person name="Wang K."/>
            <person name="Yang L."/>
            <person name="Pan H."/>
            <person name="Jiang H."/>
            <person name="Wei Q."/>
            <person name="Fang M."/>
            <person name="Yu H."/>
            <person name="Zhu C."/>
            <person name="Cai Y."/>
            <person name="He Y."/>
            <person name="Gan X."/>
            <person name="Zeng H."/>
            <person name="Yu D."/>
            <person name="Zhu Y."/>
            <person name="Jiang H."/>
            <person name="Qiu Q."/>
            <person name="Yang H."/>
            <person name="Zhang Y.E."/>
            <person name="Wang W."/>
            <person name="Zhu M."/>
            <person name="He S."/>
            <person name="Zhang G."/>
        </authorList>
    </citation>
    <scope>NUCLEOTIDE SEQUENCE [LARGE SCALE GENOMIC DNA]</scope>
    <source>
        <strain evidence="3">Bchr_013</strain>
    </source>
</reference>
<keyword evidence="1" id="KW-0472">Membrane</keyword>
<sequence length="345" mass="37885">MSTREENGPGGEPRDSAVHYRNTMTVVVVQDSAELSEAAALSCVSFPKGARLQRNLLGAPLFIVVCLLVYLLLRKHLTDCLLWLERLDSTAGGLLLVAGFTVVSFPWSWGYTPLTVAAGYLFGFLRGLALVMLGVVIGTWVAHVASKRYLRSCVGAAVRGSARLRPIVRVLEGSGGLKVVFLARLTPIPFGLQNAVFSISKLDTQSYLTASSAGLLPTQILNSYVGTTLRTMEDVTNHQGLEGYLTLALQILKTLFLTVSDMGNFQLCQLAAHYPAWEGRKPSQIPLHSFFLSSSLPLQICISIFVMFFMVRQAQKELENSIQDFEDIHRGEHQKESNQPSLEPV</sequence>
<feature type="non-terminal residue" evidence="3">
    <location>
        <position position="345"/>
    </location>
</feature>
<dbReference type="GO" id="GO:0045780">
    <property type="term" value="P:positive regulation of bone resorption"/>
    <property type="evidence" value="ECO:0007669"/>
    <property type="project" value="TreeGrafter"/>
</dbReference>
<accession>A0A8X7XLH2</accession>